<dbReference type="SMART" id="SM00342">
    <property type="entry name" value="HTH_ARAC"/>
    <property type="match status" value="1"/>
</dbReference>
<organism evidence="5 6">
    <name type="scientific">Wandonia haliotis</name>
    <dbReference type="NCBI Taxonomy" id="574963"/>
    <lineage>
        <taxon>Bacteria</taxon>
        <taxon>Pseudomonadati</taxon>
        <taxon>Bacteroidota</taxon>
        <taxon>Flavobacteriia</taxon>
        <taxon>Flavobacteriales</taxon>
        <taxon>Crocinitomicaceae</taxon>
        <taxon>Wandonia</taxon>
    </lineage>
</organism>
<dbReference type="SUPFAM" id="SSF48452">
    <property type="entry name" value="TPR-like"/>
    <property type="match status" value="1"/>
</dbReference>
<accession>A0ABP3Y9W1</accession>
<evidence type="ECO:0000313" key="6">
    <source>
        <dbReference type="Proteomes" id="UP001501126"/>
    </source>
</evidence>
<dbReference type="Gene3D" id="1.10.10.60">
    <property type="entry name" value="Homeodomain-like"/>
    <property type="match status" value="2"/>
</dbReference>
<feature type="domain" description="HTH araC/xylS-type" evidence="4">
    <location>
        <begin position="395"/>
        <end position="507"/>
    </location>
</feature>
<reference evidence="6" key="1">
    <citation type="journal article" date="2019" name="Int. J. Syst. Evol. Microbiol.">
        <title>The Global Catalogue of Microorganisms (GCM) 10K type strain sequencing project: providing services to taxonomists for standard genome sequencing and annotation.</title>
        <authorList>
            <consortium name="The Broad Institute Genomics Platform"/>
            <consortium name="The Broad Institute Genome Sequencing Center for Infectious Disease"/>
            <person name="Wu L."/>
            <person name="Ma J."/>
        </authorList>
    </citation>
    <scope>NUCLEOTIDE SEQUENCE [LARGE SCALE GENOMIC DNA]</scope>
    <source>
        <strain evidence="6">JCM 16083</strain>
    </source>
</reference>
<keyword evidence="6" id="KW-1185">Reference proteome</keyword>
<sequence>MIGCGKLSKTEKGYVTDKVFDSIYFETAVTIAALDLNRAIDISDSLYNHSVSERHKLKALMLSSTLFQQKGEIKKSIQYAEMADQIAVRNKFYDWEARIAGFLSTQYRNLELFEQGEFYLEKGKKVSDKIKEEQQKVVYLGMIYEETAYYEIEHGNYEAAYKAALTAEEYFNRITDETNKNYFFATNEELFGRICIGLKKWDEALVHYSNSMESLSNVTQRDAVLSCFVYSGLGRVYLEKKETDLAIENLRKAEQLVENSNHLELKVEVYKTLSDYFRWVGNYSEYTVYHDKYMDAFQLSEKKKKQSIDNFISSVQSRERILSFNRNVLLTLLSVLLVVMISSIFFYRRSKKRDFARFKAVMKKIQQEQLSKTATESESVEKKEQKKVRKKIMSEAVESKLLNDLEEFEKGIKFTDKQISLPVLAGILNTNTKYLSYVLNTHKNKDFSTYINELRINYIIKKMETDETFLHYKLSVLSNECGFSSHSKFSAVFKSVTGFSPSAFISYLEKSKNEK</sequence>
<evidence type="ECO:0000256" key="3">
    <source>
        <dbReference type="SAM" id="Phobius"/>
    </source>
</evidence>
<dbReference type="EMBL" id="BAAAFH010000022">
    <property type="protein sequence ID" value="GAA0876437.1"/>
    <property type="molecule type" value="Genomic_DNA"/>
</dbReference>
<evidence type="ECO:0000256" key="2">
    <source>
        <dbReference type="PROSITE-ProRule" id="PRU00339"/>
    </source>
</evidence>
<keyword evidence="3" id="KW-0812">Transmembrane</keyword>
<dbReference type="PANTHER" id="PTHR43280:SF34">
    <property type="entry name" value="ARAC-FAMILY TRANSCRIPTIONAL REGULATOR"/>
    <property type="match status" value="1"/>
</dbReference>
<feature type="transmembrane region" description="Helical" evidence="3">
    <location>
        <begin position="328"/>
        <end position="347"/>
    </location>
</feature>
<dbReference type="Proteomes" id="UP001501126">
    <property type="component" value="Unassembled WGS sequence"/>
</dbReference>
<dbReference type="InterPro" id="IPR018060">
    <property type="entry name" value="HTH_AraC"/>
</dbReference>
<keyword evidence="2" id="KW-0802">TPR repeat</keyword>
<dbReference type="InterPro" id="IPR011990">
    <property type="entry name" value="TPR-like_helical_dom_sf"/>
</dbReference>
<feature type="repeat" description="TPR" evidence="2">
    <location>
        <begin position="227"/>
        <end position="260"/>
    </location>
</feature>
<comment type="caution">
    <text evidence="5">The sequence shown here is derived from an EMBL/GenBank/DDBJ whole genome shotgun (WGS) entry which is preliminary data.</text>
</comment>
<dbReference type="Gene3D" id="1.25.40.10">
    <property type="entry name" value="Tetratricopeptide repeat domain"/>
    <property type="match status" value="1"/>
</dbReference>
<keyword evidence="3" id="KW-1133">Transmembrane helix</keyword>
<name>A0ABP3Y9W1_9FLAO</name>
<dbReference type="PROSITE" id="PS50005">
    <property type="entry name" value="TPR"/>
    <property type="match status" value="1"/>
</dbReference>
<dbReference type="PROSITE" id="PS01124">
    <property type="entry name" value="HTH_ARAC_FAMILY_2"/>
    <property type="match status" value="1"/>
</dbReference>
<evidence type="ECO:0000313" key="5">
    <source>
        <dbReference type="EMBL" id="GAA0876437.1"/>
    </source>
</evidence>
<keyword evidence="1" id="KW-0238">DNA-binding</keyword>
<dbReference type="PANTHER" id="PTHR43280">
    <property type="entry name" value="ARAC-FAMILY TRANSCRIPTIONAL REGULATOR"/>
    <property type="match status" value="1"/>
</dbReference>
<keyword evidence="3" id="KW-0472">Membrane</keyword>
<evidence type="ECO:0000256" key="1">
    <source>
        <dbReference type="ARBA" id="ARBA00023125"/>
    </source>
</evidence>
<dbReference type="InterPro" id="IPR019734">
    <property type="entry name" value="TPR_rpt"/>
</dbReference>
<proteinExistence type="predicted"/>
<gene>
    <name evidence="5" type="ORF">GCM10009118_28470</name>
</gene>
<dbReference type="Pfam" id="PF12833">
    <property type="entry name" value="HTH_18"/>
    <property type="match status" value="1"/>
</dbReference>
<evidence type="ECO:0000259" key="4">
    <source>
        <dbReference type="PROSITE" id="PS01124"/>
    </source>
</evidence>
<protein>
    <recommendedName>
        <fullName evidence="4">HTH araC/xylS-type domain-containing protein</fullName>
    </recommendedName>
</protein>